<dbReference type="InterPro" id="IPR001926">
    <property type="entry name" value="TrpB-like_PALP"/>
</dbReference>
<proteinExistence type="predicted"/>
<comment type="caution">
    <text evidence="2">The sequence shown here is derived from an EMBL/GenBank/DDBJ whole genome shotgun (WGS) entry which is preliminary data.</text>
</comment>
<feature type="domain" description="Tryptophan synthase beta chain-like PALP" evidence="1">
    <location>
        <begin position="1"/>
        <end position="237"/>
    </location>
</feature>
<evidence type="ECO:0000259" key="1">
    <source>
        <dbReference type="Pfam" id="PF00291"/>
    </source>
</evidence>
<dbReference type="Proteomes" id="UP001189429">
    <property type="component" value="Unassembled WGS sequence"/>
</dbReference>
<gene>
    <name evidence="2" type="ORF">PCOR1329_LOCUS64410</name>
</gene>
<dbReference type="InterPro" id="IPR050214">
    <property type="entry name" value="Cys_Synth/Cystath_Beta-Synth"/>
</dbReference>
<evidence type="ECO:0000313" key="3">
    <source>
        <dbReference type="Proteomes" id="UP001189429"/>
    </source>
</evidence>
<keyword evidence="3" id="KW-1185">Reference proteome</keyword>
<dbReference type="SUPFAM" id="SSF53686">
    <property type="entry name" value="Tryptophan synthase beta subunit-like PLP-dependent enzymes"/>
    <property type="match status" value="1"/>
</dbReference>
<protein>
    <recommendedName>
        <fullName evidence="1">Tryptophan synthase beta chain-like PALP domain-containing protein</fullName>
    </recommendedName>
</protein>
<dbReference type="EMBL" id="CAUYUJ010018210">
    <property type="protein sequence ID" value="CAK0881629.1"/>
    <property type="molecule type" value="Genomic_DNA"/>
</dbReference>
<name>A0ABN9W677_9DINO</name>
<organism evidence="2 3">
    <name type="scientific">Prorocentrum cordatum</name>
    <dbReference type="NCBI Taxonomy" id="2364126"/>
    <lineage>
        <taxon>Eukaryota</taxon>
        <taxon>Sar</taxon>
        <taxon>Alveolata</taxon>
        <taxon>Dinophyceae</taxon>
        <taxon>Prorocentrales</taxon>
        <taxon>Prorocentraceae</taxon>
        <taxon>Prorocentrum</taxon>
    </lineage>
</organism>
<sequence length="272" mass="29215">MVCAQRGYKFVAVMAASFSVERRKLMRALGAKVIVTPAALGGTGMVKKAEELAEKHGWYLARQFETDANAAYHEKTTGPEILEAFEGKKLDYWVTGYGTGGTFTGAGRALKKALPNIKVVLSEPDAAPLVTSGVEQERKEVMGLFGAPAGAHPAWKPHPIQGWTPNFIPKVCDAGLKAKIHDSVELVSGKESIDTTMRLMREEGIFCGTSGGATMAAALKVCAKAPKGSVVLCMIPDTAERYLSTPLFADVEEKMTAEEIELGKSTETKTEF</sequence>
<accession>A0ABN9W677</accession>
<reference evidence="2" key="1">
    <citation type="submission" date="2023-10" db="EMBL/GenBank/DDBJ databases">
        <authorList>
            <person name="Chen Y."/>
            <person name="Shah S."/>
            <person name="Dougan E. K."/>
            <person name="Thang M."/>
            <person name="Chan C."/>
        </authorList>
    </citation>
    <scope>NUCLEOTIDE SEQUENCE [LARGE SCALE GENOMIC DNA]</scope>
</reference>
<dbReference type="PANTHER" id="PTHR10314">
    <property type="entry name" value="CYSTATHIONINE BETA-SYNTHASE"/>
    <property type="match status" value="1"/>
</dbReference>
<dbReference type="Pfam" id="PF00291">
    <property type="entry name" value="PALP"/>
    <property type="match status" value="1"/>
</dbReference>
<dbReference type="Gene3D" id="3.40.50.1100">
    <property type="match status" value="2"/>
</dbReference>
<evidence type="ECO:0000313" key="2">
    <source>
        <dbReference type="EMBL" id="CAK0881629.1"/>
    </source>
</evidence>
<dbReference type="InterPro" id="IPR036052">
    <property type="entry name" value="TrpB-like_PALP_sf"/>
</dbReference>